<gene>
    <name evidence="2" type="ORF">A3F84_16925</name>
</gene>
<protein>
    <recommendedName>
        <fullName evidence="1">Sulfatase-modifying factor enzyme-like domain-containing protein</fullName>
    </recommendedName>
</protein>
<dbReference type="InterPro" id="IPR042095">
    <property type="entry name" value="SUMF_sf"/>
</dbReference>
<evidence type="ECO:0000313" key="2">
    <source>
        <dbReference type="EMBL" id="OGG47133.1"/>
    </source>
</evidence>
<accession>A0A1F6CD89</accession>
<dbReference type="SUPFAM" id="SSF56436">
    <property type="entry name" value="C-type lectin-like"/>
    <property type="match status" value="1"/>
</dbReference>
<name>A0A1F6CD89_HANXR</name>
<feature type="domain" description="Sulfatase-modifying factor enzyme-like" evidence="1">
    <location>
        <begin position="1"/>
        <end position="217"/>
    </location>
</feature>
<dbReference type="PANTHER" id="PTHR23150">
    <property type="entry name" value="SULFATASE MODIFYING FACTOR 1, 2"/>
    <property type="match status" value="1"/>
</dbReference>
<dbReference type="Pfam" id="PF03781">
    <property type="entry name" value="FGE-sulfatase"/>
    <property type="match status" value="1"/>
</dbReference>
<dbReference type="InterPro" id="IPR051043">
    <property type="entry name" value="Sulfatase_Mod_Factor_Kinase"/>
</dbReference>
<dbReference type="AlphaFoldDB" id="A0A1F6CD89"/>
<dbReference type="Gene3D" id="3.90.1580.10">
    <property type="entry name" value="paralog of FGE (formylglycine-generating enzyme)"/>
    <property type="match status" value="1"/>
</dbReference>
<dbReference type="InterPro" id="IPR005532">
    <property type="entry name" value="SUMF_dom"/>
</dbReference>
<organism evidence="2 3">
    <name type="scientific">Handelsmanbacteria sp. (strain RIFCSPLOWO2_12_FULL_64_10)</name>
    <dbReference type="NCBI Taxonomy" id="1817868"/>
    <lineage>
        <taxon>Bacteria</taxon>
        <taxon>Candidatus Handelsmaniibacteriota</taxon>
    </lineage>
</organism>
<dbReference type="Proteomes" id="UP000178606">
    <property type="component" value="Unassembled WGS sequence"/>
</dbReference>
<dbReference type="InterPro" id="IPR016187">
    <property type="entry name" value="CTDL_fold"/>
</dbReference>
<comment type="caution">
    <text evidence="2">The sequence shown here is derived from an EMBL/GenBank/DDBJ whole genome shotgun (WGS) entry which is preliminary data.</text>
</comment>
<dbReference type="PANTHER" id="PTHR23150:SF19">
    <property type="entry name" value="FORMYLGLYCINE-GENERATING ENZYME"/>
    <property type="match status" value="1"/>
</dbReference>
<evidence type="ECO:0000259" key="1">
    <source>
        <dbReference type="Pfam" id="PF03781"/>
    </source>
</evidence>
<dbReference type="GO" id="GO:0120147">
    <property type="term" value="F:formylglycine-generating oxidase activity"/>
    <property type="evidence" value="ECO:0007669"/>
    <property type="project" value="TreeGrafter"/>
</dbReference>
<sequence length="224" mass="24726">MALIPSGAFWMGSNRGGVDEGPLHKVFLDSFAIDRWEVSRKEYRTFANATGRKMPEVMRDPPFDGDDLPAVGVTWEEAEAYCGWVGKRLPTEAEWEKAARGEDGRTFPWGEDRPTMGRLNFADSLKAVARIGSYPAGAGPYGVEDMAGNVAEWVDNWYDPKVYTSDGVVQNPRGPATGRMKVVRGGSWQSREYAVRASARVAKRPTERSATVGFRCAMTPVAVR</sequence>
<evidence type="ECO:0000313" key="3">
    <source>
        <dbReference type="Proteomes" id="UP000178606"/>
    </source>
</evidence>
<reference evidence="2 3" key="1">
    <citation type="journal article" date="2016" name="Nat. Commun.">
        <title>Thousands of microbial genomes shed light on interconnected biogeochemical processes in an aquifer system.</title>
        <authorList>
            <person name="Anantharaman K."/>
            <person name="Brown C.T."/>
            <person name="Hug L.A."/>
            <person name="Sharon I."/>
            <person name="Castelle C.J."/>
            <person name="Probst A.J."/>
            <person name="Thomas B.C."/>
            <person name="Singh A."/>
            <person name="Wilkins M.J."/>
            <person name="Karaoz U."/>
            <person name="Brodie E.L."/>
            <person name="Williams K.H."/>
            <person name="Hubbard S.S."/>
            <person name="Banfield J.F."/>
        </authorList>
    </citation>
    <scope>NUCLEOTIDE SEQUENCE [LARGE SCALE GENOMIC DNA]</scope>
    <source>
        <strain evidence="3">RIFCSPLOWO2_12_FULL_64_10</strain>
    </source>
</reference>
<dbReference type="EMBL" id="MFKF01000272">
    <property type="protein sequence ID" value="OGG47133.1"/>
    <property type="molecule type" value="Genomic_DNA"/>
</dbReference>
<proteinExistence type="predicted"/>